<dbReference type="PANTHER" id="PTHR46796">
    <property type="entry name" value="HTH-TYPE TRANSCRIPTIONAL ACTIVATOR RHAS-RELATED"/>
    <property type="match status" value="1"/>
</dbReference>
<evidence type="ECO:0000259" key="4">
    <source>
        <dbReference type="PROSITE" id="PS01124"/>
    </source>
</evidence>
<keyword evidence="3" id="KW-0804">Transcription</keyword>
<dbReference type="GO" id="GO:0003700">
    <property type="term" value="F:DNA-binding transcription factor activity"/>
    <property type="evidence" value="ECO:0007669"/>
    <property type="project" value="InterPro"/>
</dbReference>
<dbReference type="InterPro" id="IPR018060">
    <property type="entry name" value="HTH_AraC"/>
</dbReference>
<dbReference type="OrthoDB" id="9806208at2"/>
<feature type="domain" description="HTH araC/xylS-type" evidence="4">
    <location>
        <begin position="202"/>
        <end position="300"/>
    </location>
</feature>
<dbReference type="Pfam" id="PF12833">
    <property type="entry name" value="HTH_18"/>
    <property type="match status" value="1"/>
</dbReference>
<dbReference type="InterPro" id="IPR050204">
    <property type="entry name" value="AraC_XylS_family_regulators"/>
</dbReference>
<protein>
    <recommendedName>
        <fullName evidence="4">HTH araC/xylS-type domain-containing protein</fullName>
    </recommendedName>
</protein>
<reference evidence="6" key="1">
    <citation type="submission" date="2017-05" db="EMBL/GenBank/DDBJ databases">
        <authorList>
            <person name="Macchi M."/>
            <person name="Festa S."/>
            <person name="Coppotelli B.M."/>
            <person name="Morelli I.S."/>
        </authorList>
    </citation>
    <scope>NUCLEOTIDE SEQUENCE [LARGE SCALE GENOMIC DNA]</scope>
    <source>
        <strain evidence="6">I</strain>
    </source>
</reference>
<evidence type="ECO:0000256" key="3">
    <source>
        <dbReference type="ARBA" id="ARBA00023163"/>
    </source>
</evidence>
<evidence type="ECO:0000313" key="6">
    <source>
        <dbReference type="Proteomes" id="UP000196655"/>
    </source>
</evidence>
<proteinExistence type="predicted"/>
<accession>A0A211Z850</accession>
<dbReference type="STRING" id="1122125.GCA_000423185_01050"/>
<gene>
    <name evidence="5" type="ORF">BWR60_30985</name>
</gene>
<dbReference type="SUPFAM" id="SSF46689">
    <property type="entry name" value="Homeodomain-like"/>
    <property type="match status" value="2"/>
</dbReference>
<evidence type="ECO:0000256" key="2">
    <source>
        <dbReference type="ARBA" id="ARBA00023125"/>
    </source>
</evidence>
<comment type="caution">
    <text evidence="5">The sequence shown here is derived from an EMBL/GenBank/DDBJ whole genome shotgun (WGS) entry which is preliminary data.</text>
</comment>
<dbReference type="EMBL" id="NHON01000102">
    <property type="protein sequence ID" value="OWJ61421.1"/>
    <property type="molecule type" value="Genomic_DNA"/>
</dbReference>
<dbReference type="PANTHER" id="PTHR46796:SF6">
    <property type="entry name" value="ARAC SUBFAMILY"/>
    <property type="match status" value="1"/>
</dbReference>
<dbReference type="PROSITE" id="PS00041">
    <property type="entry name" value="HTH_ARAC_FAMILY_1"/>
    <property type="match status" value="1"/>
</dbReference>
<dbReference type="AlphaFoldDB" id="A0A211Z850"/>
<keyword evidence="6" id="KW-1185">Reference proteome</keyword>
<dbReference type="GO" id="GO:0043565">
    <property type="term" value="F:sequence-specific DNA binding"/>
    <property type="evidence" value="ECO:0007669"/>
    <property type="project" value="InterPro"/>
</dbReference>
<dbReference type="InterPro" id="IPR009057">
    <property type="entry name" value="Homeodomain-like_sf"/>
</dbReference>
<dbReference type="Gene3D" id="1.10.10.60">
    <property type="entry name" value="Homeodomain-like"/>
    <property type="match status" value="2"/>
</dbReference>
<dbReference type="PROSITE" id="PS01124">
    <property type="entry name" value="HTH_ARAC_FAMILY_2"/>
    <property type="match status" value="1"/>
</dbReference>
<dbReference type="RefSeq" id="WP_088156315.1">
    <property type="nucleotide sequence ID" value="NZ_NHON01000102.1"/>
</dbReference>
<organism evidence="5 6">
    <name type="scientific">Inquilinus limosus</name>
    <dbReference type="NCBI Taxonomy" id="171674"/>
    <lineage>
        <taxon>Bacteria</taxon>
        <taxon>Pseudomonadati</taxon>
        <taxon>Pseudomonadota</taxon>
        <taxon>Alphaproteobacteria</taxon>
        <taxon>Rhodospirillales</taxon>
        <taxon>Rhodospirillaceae</taxon>
        <taxon>Inquilinus</taxon>
    </lineage>
</organism>
<keyword evidence="2" id="KW-0238">DNA-binding</keyword>
<dbReference type="SMART" id="SM00342">
    <property type="entry name" value="HTH_ARAC"/>
    <property type="match status" value="1"/>
</dbReference>
<evidence type="ECO:0000256" key="1">
    <source>
        <dbReference type="ARBA" id="ARBA00023015"/>
    </source>
</evidence>
<name>A0A211Z850_9PROT</name>
<dbReference type="InterPro" id="IPR018062">
    <property type="entry name" value="HTH_AraC-typ_CS"/>
</dbReference>
<dbReference type="Proteomes" id="UP000196655">
    <property type="component" value="Unassembled WGS sequence"/>
</dbReference>
<evidence type="ECO:0000313" key="5">
    <source>
        <dbReference type="EMBL" id="OWJ61421.1"/>
    </source>
</evidence>
<keyword evidence="1" id="KW-0805">Transcription regulation</keyword>
<sequence length="303" mass="32970">MDRHGPRVEIGLLQRLAARYGVVAALASSRAVLEHAVEIGDGFTLAQWRNAHDTTGYRSPGHHTLSLYLEGGEGTRRIGFPDRIGGPGRFCLLPAEHESHWTLLTPMRFLHFYFDTGSLAAAGAAAHDADIREAALPDDTFFDDPQAARLMGGFVRLGWDRGDAPLAATQIGHELLAHLAGSRLRRRPSPALDGGLAPHVRRRVLELIEAALDEPLTLGRLAEAAGQSEFHFARMFRASIGLPPHAYVLARRLDRARRLLAEGDRPLAEIAAACGFTHPSHLTRHFRAAFGGPPGAWRAAVRG</sequence>